<evidence type="ECO:0000256" key="1">
    <source>
        <dbReference type="ARBA" id="ARBA00022737"/>
    </source>
</evidence>
<feature type="region of interest" description="Disordered" evidence="4">
    <location>
        <begin position="188"/>
        <end position="208"/>
    </location>
</feature>
<dbReference type="EnsemblMetazoa" id="SCAU015686-RA">
    <property type="protein sequence ID" value="SCAU015686-PA"/>
    <property type="gene ID" value="SCAU015686"/>
</dbReference>
<sequence>MWQPTPSSSSDNKNNTNEVVEVDDCKCDSSGITEQQQQLTLDQQQLQQKQARKNNSKHQQQTSTFGGGQLTEGITTNIQQYKQQQGDIPSTIGSSEDLGGEDNKKYLEFAATEEATDSGFISGPQTSSSLNIIGGVEDNASEEGGAVGGSGGGEELNKFNINDHHKLQQQQQQYEISNLDSGCIDEVEDEESYSAKQQHSSATETTNEQQMLLKNNVDAGMSEWFCNLSLQNSPTTSSTNTTSAPHQQQRTNNQNQYMVAGTGLNNLDAPKTRSNNQKPPTSPSTTSLPTVYQQQNAAAGSSATTPTAATATICNVPSHITPTNAWEYYYQQNDDGDTPLHLACISGYVDVVAALIRMAPHPCLFNIQNDEAQTPLHLATLTAQPKIIRMLLIAGAEPTVRDRHGNTALHLACMSGEEQCVRALTMSIGASEVNEAHRQYGHRANDKSYLKYAHLPSDLEIRNYDGERCVHLAAQAGYIDILRILVLYGADINAREGKSGRTPLHIAIECCNEDLANFLLDECQKLNLETATYAGLTAYQVACVLNKSEMQDILEKRGAEPLTPPDSDYDSSDIETDLDDSKLYDRFGDPGYFVGYKGGNAMTVA</sequence>
<dbReference type="GO" id="GO:0051059">
    <property type="term" value="F:NF-kappaB binding"/>
    <property type="evidence" value="ECO:0007669"/>
    <property type="project" value="TreeGrafter"/>
</dbReference>
<dbReference type="GO" id="GO:0005829">
    <property type="term" value="C:cytosol"/>
    <property type="evidence" value="ECO:0007669"/>
    <property type="project" value="TreeGrafter"/>
</dbReference>
<dbReference type="PROSITE" id="PS50297">
    <property type="entry name" value="ANK_REP_REGION"/>
    <property type="match status" value="4"/>
</dbReference>
<dbReference type="PRINTS" id="PR01415">
    <property type="entry name" value="ANKYRIN"/>
</dbReference>
<dbReference type="PROSITE" id="PS50088">
    <property type="entry name" value="ANK_REPEAT"/>
    <property type="match status" value="4"/>
</dbReference>
<feature type="region of interest" description="Disordered" evidence="4">
    <location>
        <begin position="139"/>
        <end position="158"/>
    </location>
</feature>
<feature type="repeat" description="ANK" evidence="3">
    <location>
        <begin position="465"/>
        <end position="497"/>
    </location>
</feature>
<dbReference type="Gene3D" id="1.25.40.20">
    <property type="entry name" value="Ankyrin repeat-containing domain"/>
    <property type="match status" value="1"/>
</dbReference>
<keyword evidence="1" id="KW-0677">Repeat</keyword>
<dbReference type="InterPro" id="IPR036770">
    <property type="entry name" value="Ankyrin_rpt-contain_sf"/>
</dbReference>
<proteinExistence type="predicted"/>
<dbReference type="PANTHER" id="PTHR46680">
    <property type="entry name" value="NF-KAPPA-B INHIBITOR ALPHA"/>
    <property type="match status" value="1"/>
</dbReference>
<dbReference type="KEGG" id="scac:106082575"/>
<keyword evidence="2 3" id="KW-0040">ANK repeat</keyword>
<dbReference type="Proteomes" id="UP000095300">
    <property type="component" value="Unassembled WGS sequence"/>
</dbReference>
<dbReference type="InterPro" id="IPR051070">
    <property type="entry name" value="NF-kappa-B_inhibitor"/>
</dbReference>
<dbReference type="VEuPathDB" id="VectorBase:SCAU015686"/>
<dbReference type="PANTHER" id="PTHR46680:SF3">
    <property type="entry name" value="NF-KAPPA-B INHIBITOR CACTUS"/>
    <property type="match status" value="1"/>
</dbReference>
<dbReference type="Pfam" id="PF00023">
    <property type="entry name" value="Ank"/>
    <property type="match status" value="1"/>
</dbReference>
<evidence type="ECO:0000256" key="2">
    <source>
        <dbReference type="ARBA" id="ARBA00023043"/>
    </source>
</evidence>
<protein>
    <submittedName>
        <fullName evidence="5">Uncharacterized protein</fullName>
    </submittedName>
</protein>
<feature type="compositionally biased region" description="Polar residues" evidence="4">
    <location>
        <begin position="244"/>
        <end position="257"/>
    </location>
</feature>
<feature type="repeat" description="ANK" evidence="3">
    <location>
        <begin position="499"/>
        <end position="531"/>
    </location>
</feature>
<evidence type="ECO:0000256" key="3">
    <source>
        <dbReference type="PROSITE-ProRule" id="PRU00023"/>
    </source>
</evidence>
<feature type="repeat" description="ANK" evidence="3">
    <location>
        <begin position="335"/>
        <end position="357"/>
    </location>
</feature>
<dbReference type="InterPro" id="IPR002110">
    <property type="entry name" value="Ankyrin_rpt"/>
</dbReference>
<dbReference type="OrthoDB" id="20727at2759"/>
<feature type="region of interest" description="Disordered" evidence="4">
    <location>
        <begin position="29"/>
        <end position="71"/>
    </location>
</feature>
<evidence type="ECO:0000313" key="5">
    <source>
        <dbReference type="EnsemblMetazoa" id="SCAU015686-PA"/>
    </source>
</evidence>
<dbReference type="GO" id="GO:0071356">
    <property type="term" value="P:cellular response to tumor necrosis factor"/>
    <property type="evidence" value="ECO:0007669"/>
    <property type="project" value="TreeGrafter"/>
</dbReference>
<name>A0A1I8QBM8_STOCA</name>
<organism evidence="5 6">
    <name type="scientific">Stomoxys calcitrans</name>
    <name type="common">Stable fly</name>
    <name type="synonym">Conops calcitrans</name>
    <dbReference type="NCBI Taxonomy" id="35570"/>
    <lineage>
        <taxon>Eukaryota</taxon>
        <taxon>Metazoa</taxon>
        <taxon>Ecdysozoa</taxon>
        <taxon>Arthropoda</taxon>
        <taxon>Hexapoda</taxon>
        <taxon>Insecta</taxon>
        <taxon>Pterygota</taxon>
        <taxon>Neoptera</taxon>
        <taxon>Endopterygota</taxon>
        <taxon>Diptera</taxon>
        <taxon>Brachycera</taxon>
        <taxon>Muscomorpha</taxon>
        <taxon>Muscoidea</taxon>
        <taxon>Muscidae</taxon>
        <taxon>Stomoxys</taxon>
    </lineage>
</organism>
<feature type="compositionally biased region" description="Low complexity" evidence="4">
    <location>
        <begin position="230"/>
        <end position="243"/>
    </location>
</feature>
<feature type="compositionally biased region" description="Polar residues" evidence="4">
    <location>
        <begin position="194"/>
        <end position="208"/>
    </location>
</feature>
<dbReference type="Pfam" id="PF12796">
    <property type="entry name" value="Ank_2"/>
    <property type="match status" value="2"/>
</dbReference>
<evidence type="ECO:0000313" key="6">
    <source>
        <dbReference type="Proteomes" id="UP000095300"/>
    </source>
</evidence>
<evidence type="ECO:0000256" key="4">
    <source>
        <dbReference type="SAM" id="MobiDB-lite"/>
    </source>
</evidence>
<dbReference type="STRING" id="35570.A0A1I8QBM8"/>
<feature type="repeat" description="ANK" evidence="3">
    <location>
        <begin position="371"/>
        <end position="403"/>
    </location>
</feature>
<feature type="compositionally biased region" description="Gly residues" evidence="4">
    <location>
        <begin position="145"/>
        <end position="154"/>
    </location>
</feature>
<dbReference type="SUPFAM" id="SSF48403">
    <property type="entry name" value="Ankyrin repeat"/>
    <property type="match status" value="1"/>
</dbReference>
<feature type="region of interest" description="Disordered" evidence="4">
    <location>
        <begin position="230"/>
        <end position="288"/>
    </location>
</feature>
<gene>
    <name evidence="5" type="primary">106082575</name>
</gene>
<accession>A0A1I8QBM8</accession>
<dbReference type="AlphaFoldDB" id="A0A1I8QBM8"/>
<reference evidence="5" key="1">
    <citation type="submission" date="2020-05" db="UniProtKB">
        <authorList>
            <consortium name="EnsemblMetazoa"/>
        </authorList>
    </citation>
    <scope>IDENTIFICATION</scope>
    <source>
        <strain evidence="5">USDA</strain>
    </source>
</reference>
<dbReference type="SMART" id="SM00248">
    <property type="entry name" value="ANK"/>
    <property type="match status" value="5"/>
</dbReference>
<feature type="compositionally biased region" description="Low complexity" evidence="4">
    <location>
        <begin position="35"/>
        <end position="49"/>
    </location>
</feature>
<keyword evidence="6" id="KW-1185">Reference proteome</keyword>